<feature type="domain" description="Inactive Receiver" evidence="2">
    <location>
        <begin position="35"/>
        <end position="122"/>
    </location>
</feature>
<dbReference type="RefSeq" id="WP_191175751.1">
    <property type="nucleotide sequence ID" value="NZ_JACWMW010000002.1"/>
</dbReference>
<protein>
    <recommendedName>
        <fullName evidence="2">Inactive Receiver domain-containing protein</fullName>
    </recommendedName>
</protein>
<dbReference type="InterPro" id="IPR011006">
    <property type="entry name" value="CheY-like_superfamily"/>
</dbReference>
<sequence length="554" mass="62110">MDGTFIISDGSKNSFIDKVVPQLGLTVIIAHDLRKDEMIGEFVKQIFAGSAIKKLIIPVSLGQPGNNHIGLKIGLYIRFSDKSGVDPMIPIVFLSNRSLETLLLEQADRFALLAVTPGCVLVNEDAEALSMETAALKPPPFKALIPQILDKLLIDRPETTGPHSLANEWGALRLDAITKVNALTAADLAFQRKETLYFQYQAARNRAISLAGHPGSGSLTAPQVIRAVGKKVLYIDDEGYKGWVSILKKLLPNSFFTEITGQGLSEDAFFAAIRAQIRQDWDLILLDLRLLPLIEDVQGRVLPIGIYSGTIILQEIKTINPGTQVIIFTASNKAWNLKELIELGADGYFVKESPEYLIPDTLSLYHYDIFKAQAEECFRKNYLRKMYNDHQMAIAKNTFPNPDFLSYSEAGLHRSFEFVQKGLWEAAYLNYFQIIEKYAEVCFEPTQLSTTDPTGEVRGGNNKHTRSIKRDSSDLVNGPFFEKKRSPENITFHTTLPKLSFIMAFKFNRSDAELKRLGAVVFKRNKVAHPGPVTVTIQELFEFIDLIDFFRANV</sequence>
<accession>A0ABR7X5R9</accession>
<keyword evidence="4" id="KW-1185">Reference proteome</keyword>
<proteinExistence type="predicted"/>
<dbReference type="Pfam" id="PF22563">
    <property type="entry name" value="iREC"/>
    <property type="match status" value="1"/>
</dbReference>
<comment type="caution">
    <text evidence="3">The sequence shown here is derived from an EMBL/GenBank/DDBJ whole genome shotgun (WGS) entry which is preliminary data.</text>
</comment>
<dbReference type="EMBL" id="JACWMW010000002">
    <property type="protein sequence ID" value="MBD1385900.1"/>
    <property type="molecule type" value="Genomic_DNA"/>
</dbReference>
<dbReference type="InterPro" id="IPR054592">
    <property type="entry name" value="iREC"/>
</dbReference>
<evidence type="ECO:0000256" key="1">
    <source>
        <dbReference type="SAM" id="MobiDB-lite"/>
    </source>
</evidence>
<evidence type="ECO:0000313" key="4">
    <source>
        <dbReference type="Proteomes" id="UP000618754"/>
    </source>
</evidence>
<dbReference type="Gene3D" id="3.40.50.2300">
    <property type="match status" value="1"/>
</dbReference>
<gene>
    <name evidence="3" type="ORF">IDJ75_11465</name>
</gene>
<feature type="region of interest" description="Disordered" evidence="1">
    <location>
        <begin position="450"/>
        <end position="471"/>
    </location>
</feature>
<evidence type="ECO:0000259" key="2">
    <source>
        <dbReference type="Pfam" id="PF22563"/>
    </source>
</evidence>
<dbReference type="SUPFAM" id="SSF52172">
    <property type="entry name" value="CheY-like"/>
    <property type="match status" value="1"/>
</dbReference>
<name>A0ABR7X5R9_9SPHI</name>
<reference evidence="3 4" key="1">
    <citation type="submission" date="2020-09" db="EMBL/GenBank/DDBJ databases">
        <title>Novel species of Mucilaginibacter isolated from a glacier on the Tibetan Plateau.</title>
        <authorList>
            <person name="Liu Q."/>
            <person name="Xin Y.-H."/>
        </authorList>
    </citation>
    <scope>NUCLEOTIDE SEQUENCE [LARGE SCALE GENOMIC DNA]</scope>
    <source>
        <strain evidence="3 4">CGMCC 1.13878</strain>
    </source>
</reference>
<organism evidence="3 4">
    <name type="scientific">Mucilaginibacter rigui</name>
    <dbReference type="NCBI Taxonomy" id="534635"/>
    <lineage>
        <taxon>Bacteria</taxon>
        <taxon>Pseudomonadati</taxon>
        <taxon>Bacteroidota</taxon>
        <taxon>Sphingobacteriia</taxon>
        <taxon>Sphingobacteriales</taxon>
        <taxon>Sphingobacteriaceae</taxon>
        <taxon>Mucilaginibacter</taxon>
    </lineage>
</organism>
<dbReference type="Proteomes" id="UP000618754">
    <property type="component" value="Unassembled WGS sequence"/>
</dbReference>
<evidence type="ECO:0000313" key="3">
    <source>
        <dbReference type="EMBL" id="MBD1385900.1"/>
    </source>
</evidence>